<evidence type="ECO:0000256" key="2">
    <source>
        <dbReference type="ARBA" id="ARBA00022801"/>
    </source>
</evidence>
<dbReference type="Gene3D" id="3.40.50.300">
    <property type="entry name" value="P-loop containing nucleotide triphosphate hydrolases"/>
    <property type="match status" value="2"/>
</dbReference>
<dbReference type="GeneID" id="80402519"/>
<evidence type="ECO:0000313" key="5">
    <source>
        <dbReference type="EMBL" id="UYL64925.1"/>
    </source>
</evidence>
<dbReference type="GO" id="GO:0006139">
    <property type="term" value="P:nucleobase-containing compound metabolic process"/>
    <property type="evidence" value="ECO:0007669"/>
    <property type="project" value="InterPro"/>
</dbReference>
<dbReference type="Proteomes" id="UP001156272">
    <property type="component" value="Segment"/>
</dbReference>
<reference evidence="5 6" key="1">
    <citation type="submission" date="2022-09" db="EMBL/GenBank/DDBJ databases">
        <title>Evolutionary Diversification of Methanotrophic Ca. Methanophagales (ANME-1) and Their Expansive Virome.</title>
        <authorList>
            <person name="Laso-Perez R."/>
            <person name="Wu F."/>
            <person name="Cremiere A."/>
            <person name="Speth D.R."/>
            <person name="Magyar J.S."/>
            <person name="Krupovic M."/>
            <person name="Orphan V.J."/>
        </authorList>
    </citation>
    <scope>NUCLEOTIDE SEQUENCE [LARGE SCALE GENOMIC DNA]</scope>
    <source>
        <strain evidence="5">PBV082</strain>
    </source>
</reference>
<accession>A0AA46YJ80</accession>
<keyword evidence="6" id="KW-1185">Reference proteome</keyword>
<dbReference type="InterPro" id="IPR027417">
    <property type="entry name" value="P-loop_NTPase"/>
</dbReference>
<dbReference type="SMART" id="SM00487">
    <property type="entry name" value="DEXDc"/>
    <property type="match status" value="1"/>
</dbReference>
<dbReference type="InterPro" id="IPR006935">
    <property type="entry name" value="Helicase/UvrB_N"/>
</dbReference>
<name>A0AA46YJ80_9VIRU</name>
<protein>
    <submittedName>
        <fullName evidence="5">ATP-dependent DNA helicase</fullName>
        <ecNumber evidence="5">3.6.4.12</ecNumber>
    </submittedName>
</protein>
<dbReference type="GO" id="GO:0003677">
    <property type="term" value="F:DNA binding"/>
    <property type="evidence" value="ECO:0007669"/>
    <property type="project" value="InterPro"/>
</dbReference>
<dbReference type="PROSITE" id="PS51193">
    <property type="entry name" value="HELICASE_ATP_BIND_2"/>
    <property type="match status" value="1"/>
</dbReference>
<dbReference type="GO" id="GO:0005524">
    <property type="term" value="F:ATP binding"/>
    <property type="evidence" value="ECO:0007669"/>
    <property type="project" value="UniProtKB-KW"/>
</dbReference>
<dbReference type="InterPro" id="IPR014013">
    <property type="entry name" value="Helic_SF1/SF2_ATP-bd_DinG/Rad3"/>
</dbReference>
<dbReference type="RefSeq" id="YP_010772793.1">
    <property type="nucleotide sequence ID" value="NC_074655.1"/>
</dbReference>
<dbReference type="GO" id="GO:0034085">
    <property type="term" value="P:establishment of sister chromatid cohesion"/>
    <property type="evidence" value="ECO:0007669"/>
    <property type="project" value="TreeGrafter"/>
</dbReference>
<evidence type="ECO:0000259" key="4">
    <source>
        <dbReference type="PROSITE" id="PS51193"/>
    </source>
</evidence>
<dbReference type="EMBL" id="OP413839">
    <property type="protein sequence ID" value="UYL64925.1"/>
    <property type="molecule type" value="Genomic_DNA"/>
</dbReference>
<dbReference type="InterPro" id="IPR006555">
    <property type="entry name" value="ATP-dep_Helicase_C"/>
</dbReference>
<keyword evidence="5" id="KW-0347">Helicase</keyword>
<gene>
    <name evidence="5" type="primary">dinG</name>
    <name evidence="5" type="ORF">EJNHJLOP_00036</name>
</gene>
<organism evidence="5 6">
    <name type="scientific">Methanophagales virus PBV082</name>
    <dbReference type="NCBI Taxonomy" id="3071307"/>
    <lineage>
        <taxon>Viruses</taxon>
        <taxon>Viruses incertae sedis</taxon>
        <taxon>Itzamnaviridae</taxon>
        <taxon>Pletoitzamnavirus</taxon>
        <taxon>Pletoitzamnavirus pescaderoense</taxon>
    </lineage>
</organism>
<dbReference type="EC" id="3.6.4.12" evidence="5"/>
<dbReference type="KEGG" id="vg:80402519"/>
<dbReference type="InterPro" id="IPR045028">
    <property type="entry name" value="DinG/Rad3-like"/>
</dbReference>
<feature type="domain" description="Helicase ATP-binding" evidence="4">
    <location>
        <begin position="8"/>
        <end position="279"/>
    </location>
</feature>
<sequence length="607" mass="71378">MWNLYRGGGLVPPLVYSDGRTQEDVVQEILDMFKEGKRIVFLHGAVGTGKSAIALNLISHFKHGGIVVVPTKVLQRQYADDYCKRNRFKIRSGRGFLRIDEIKGRDNFRCLLKKCSASNRELLCTRKLSKNEKRIDVAKHCPFFSPIVRARFKSRAEEELGCEYESLDYVGCDNVKRLVLRRGKKICTYYRQFKAYAESDVIVMNSAMWLTETLGTGRKPLRDIEVIDECDLFLDSLTFEKSITQFTFRKMREAMREQEKEMQKKYFNLASLQEFAEAQKQIKTLFQKITDVESDFEKILLKGSYSGVARECDVLFLEEFAELYREVYGSGSETLEFLLQFSTVLYAVVENEKITFFLPNMKFVMKKLLDRSAEYILMMSATIQSEEVVQNFYGLEDFGIVIGEPEFQGELRLMKCGCEEVINAKKWNDEQFKRRYWSSVKKMIELATSPTLVQIHAFKYLPPQIRENVRKEKSVKAEETTYSSVMTRGVDLRDELCRSIVLLKCPFPDLNSPILQAIKNYVGERVFWQYYHDIMRRNLIQYIGRGLRHMNDWVEVWSPDRLVHTFLKKYWKGRIVECDMTRKFEKSTFDENLKYEEEKYLECEGRW</sequence>
<proteinExistence type="predicted"/>
<dbReference type="SUPFAM" id="SSF52540">
    <property type="entry name" value="P-loop containing nucleoside triphosphate hydrolases"/>
    <property type="match status" value="2"/>
</dbReference>
<evidence type="ECO:0000256" key="1">
    <source>
        <dbReference type="ARBA" id="ARBA00022741"/>
    </source>
</evidence>
<keyword evidence="3" id="KW-0067">ATP-binding</keyword>
<dbReference type="GO" id="GO:0016818">
    <property type="term" value="F:hydrolase activity, acting on acid anhydrides, in phosphorus-containing anhydrides"/>
    <property type="evidence" value="ECO:0007669"/>
    <property type="project" value="InterPro"/>
</dbReference>
<dbReference type="PANTHER" id="PTHR11472">
    <property type="entry name" value="DNA REPAIR DEAD HELICASE RAD3/XP-D SUBFAMILY MEMBER"/>
    <property type="match status" value="1"/>
</dbReference>
<dbReference type="Pfam" id="PF04851">
    <property type="entry name" value="ResIII"/>
    <property type="match status" value="1"/>
</dbReference>
<dbReference type="SMART" id="SM00491">
    <property type="entry name" value="HELICc2"/>
    <property type="match status" value="1"/>
</dbReference>
<evidence type="ECO:0000256" key="3">
    <source>
        <dbReference type="ARBA" id="ARBA00022840"/>
    </source>
</evidence>
<keyword evidence="1" id="KW-0547">Nucleotide-binding</keyword>
<dbReference type="InterPro" id="IPR014001">
    <property type="entry name" value="Helicase_ATP-bd"/>
</dbReference>
<evidence type="ECO:0000313" key="6">
    <source>
        <dbReference type="Proteomes" id="UP001156272"/>
    </source>
</evidence>
<keyword evidence="2 5" id="KW-0378">Hydrolase</keyword>
<dbReference type="GO" id="GO:0003678">
    <property type="term" value="F:DNA helicase activity"/>
    <property type="evidence" value="ECO:0007669"/>
    <property type="project" value="UniProtKB-EC"/>
</dbReference>
<dbReference type="PANTHER" id="PTHR11472:SF41">
    <property type="entry name" value="ATP-DEPENDENT DNA HELICASE DDX11-RELATED"/>
    <property type="match status" value="1"/>
</dbReference>
<dbReference type="Pfam" id="PF13307">
    <property type="entry name" value="Helicase_C_2"/>
    <property type="match status" value="1"/>
</dbReference>